<dbReference type="Proteomes" id="UP000053989">
    <property type="component" value="Unassembled WGS sequence"/>
</dbReference>
<dbReference type="GO" id="GO:0004674">
    <property type="term" value="F:protein serine/threonine kinase activity"/>
    <property type="evidence" value="ECO:0007669"/>
    <property type="project" value="TreeGrafter"/>
</dbReference>
<dbReference type="SMART" id="SM00220">
    <property type="entry name" value="S_TKc"/>
    <property type="match status" value="1"/>
</dbReference>
<dbReference type="Pfam" id="PF07714">
    <property type="entry name" value="PK_Tyr_Ser-Thr"/>
    <property type="match status" value="1"/>
</dbReference>
<dbReference type="PROSITE" id="PS00108">
    <property type="entry name" value="PROTEIN_KINASE_ST"/>
    <property type="match status" value="1"/>
</dbReference>
<sequence>MTISIVSPWMDRGNAHDYVQNKDVDPRPLLVGIATGLQYLHGCDPNPIYHGDLKGLNVLISDDGCPLLTDFGFAFIANSSFSMDVEGSKGGSPHWMAPECFGPWEDSTTARGNTWAVTTERDVWAFGMTILELFTRQRPFPEVNIPFQLISLTRMGHPRPSDEATYFRLTDEWWNICLLCWHLDPLKRPRMSDILAKISMGSSHG</sequence>
<organism evidence="2 3">
    <name type="scientific">Scleroderma citrinum Foug A</name>
    <dbReference type="NCBI Taxonomy" id="1036808"/>
    <lineage>
        <taxon>Eukaryota</taxon>
        <taxon>Fungi</taxon>
        <taxon>Dikarya</taxon>
        <taxon>Basidiomycota</taxon>
        <taxon>Agaricomycotina</taxon>
        <taxon>Agaricomycetes</taxon>
        <taxon>Agaricomycetidae</taxon>
        <taxon>Boletales</taxon>
        <taxon>Sclerodermatineae</taxon>
        <taxon>Sclerodermataceae</taxon>
        <taxon>Scleroderma</taxon>
    </lineage>
</organism>
<protein>
    <recommendedName>
        <fullName evidence="1">Protein kinase domain-containing protein</fullName>
    </recommendedName>
</protein>
<name>A0A0C3E0P1_9AGAM</name>
<evidence type="ECO:0000259" key="1">
    <source>
        <dbReference type="PROSITE" id="PS50011"/>
    </source>
</evidence>
<dbReference type="InterPro" id="IPR000719">
    <property type="entry name" value="Prot_kinase_dom"/>
</dbReference>
<gene>
    <name evidence="2" type="ORF">SCLCIDRAFT_845889</name>
</gene>
<dbReference type="InterPro" id="IPR051681">
    <property type="entry name" value="Ser/Thr_Kinases-Pseudokinases"/>
</dbReference>
<dbReference type="InterPro" id="IPR011009">
    <property type="entry name" value="Kinase-like_dom_sf"/>
</dbReference>
<dbReference type="OrthoDB" id="122279at2759"/>
<dbReference type="SUPFAM" id="SSF56112">
    <property type="entry name" value="Protein kinase-like (PK-like)"/>
    <property type="match status" value="1"/>
</dbReference>
<dbReference type="AlphaFoldDB" id="A0A0C3E0P1"/>
<dbReference type="InterPro" id="IPR001245">
    <property type="entry name" value="Ser-Thr/Tyr_kinase_cat_dom"/>
</dbReference>
<dbReference type="STRING" id="1036808.A0A0C3E0P1"/>
<feature type="domain" description="Protein kinase" evidence="1">
    <location>
        <begin position="1"/>
        <end position="205"/>
    </location>
</feature>
<dbReference type="Gene3D" id="1.10.510.10">
    <property type="entry name" value="Transferase(Phosphotransferase) domain 1"/>
    <property type="match status" value="1"/>
</dbReference>
<accession>A0A0C3E0P1</accession>
<proteinExistence type="predicted"/>
<dbReference type="PANTHER" id="PTHR44329">
    <property type="entry name" value="SERINE/THREONINE-PROTEIN KINASE TNNI3K-RELATED"/>
    <property type="match status" value="1"/>
</dbReference>
<dbReference type="InterPro" id="IPR008271">
    <property type="entry name" value="Ser/Thr_kinase_AS"/>
</dbReference>
<evidence type="ECO:0000313" key="3">
    <source>
        <dbReference type="Proteomes" id="UP000053989"/>
    </source>
</evidence>
<dbReference type="GO" id="GO:0005524">
    <property type="term" value="F:ATP binding"/>
    <property type="evidence" value="ECO:0007669"/>
    <property type="project" value="InterPro"/>
</dbReference>
<dbReference type="HOGENOM" id="CLU_000288_7_18_1"/>
<dbReference type="EMBL" id="KN822045">
    <property type="protein sequence ID" value="KIM62069.1"/>
    <property type="molecule type" value="Genomic_DNA"/>
</dbReference>
<reference evidence="3" key="2">
    <citation type="submission" date="2015-01" db="EMBL/GenBank/DDBJ databases">
        <title>Evolutionary Origins and Diversification of the Mycorrhizal Mutualists.</title>
        <authorList>
            <consortium name="DOE Joint Genome Institute"/>
            <consortium name="Mycorrhizal Genomics Consortium"/>
            <person name="Kohler A."/>
            <person name="Kuo A."/>
            <person name="Nagy L.G."/>
            <person name="Floudas D."/>
            <person name="Copeland A."/>
            <person name="Barry K.W."/>
            <person name="Cichocki N."/>
            <person name="Veneault-Fourrey C."/>
            <person name="LaButti K."/>
            <person name="Lindquist E.A."/>
            <person name="Lipzen A."/>
            <person name="Lundell T."/>
            <person name="Morin E."/>
            <person name="Murat C."/>
            <person name="Riley R."/>
            <person name="Ohm R."/>
            <person name="Sun H."/>
            <person name="Tunlid A."/>
            <person name="Henrissat B."/>
            <person name="Grigoriev I.V."/>
            <person name="Hibbett D.S."/>
            <person name="Martin F."/>
        </authorList>
    </citation>
    <scope>NUCLEOTIDE SEQUENCE [LARGE SCALE GENOMIC DNA]</scope>
    <source>
        <strain evidence="3">Foug A</strain>
    </source>
</reference>
<dbReference type="InParanoid" id="A0A0C3E0P1"/>
<dbReference type="PROSITE" id="PS50011">
    <property type="entry name" value="PROTEIN_KINASE_DOM"/>
    <property type="match status" value="1"/>
</dbReference>
<reference evidence="2 3" key="1">
    <citation type="submission" date="2014-04" db="EMBL/GenBank/DDBJ databases">
        <authorList>
            <consortium name="DOE Joint Genome Institute"/>
            <person name="Kuo A."/>
            <person name="Kohler A."/>
            <person name="Nagy L.G."/>
            <person name="Floudas D."/>
            <person name="Copeland A."/>
            <person name="Barry K.W."/>
            <person name="Cichocki N."/>
            <person name="Veneault-Fourrey C."/>
            <person name="LaButti K."/>
            <person name="Lindquist E.A."/>
            <person name="Lipzen A."/>
            <person name="Lundell T."/>
            <person name="Morin E."/>
            <person name="Murat C."/>
            <person name="Sun H."/>
            <person name="Tunlid A."/>
            <person name="Henrissat B."/>
            <person name="Grigoriev I.V."/>
            <person name="Hibbett D.S."/>
            <person name="Martin F."/>
            <person name="Nordberg H.P."/>
            <person name="Cantor M.N."/>
            <person name="Hua S.X."/>
        </authorList>
    </citation>
    <scope>NUCLEOTIDE SEQUENCE [LARGE SCALE GENOMIC DNA]</scope>
    <source>
        <strain evidence="2 3">Foug A</strain>
    </source>
</reference>
<evidence type="ECO:0000313" key="2">
    <source>
        <dbReference type="EMBL" id="KIM62069.1"/>
    </source>
</evidence>
<keyword evidence="3" id="KW-1185">Reference proteome</keyword>